<feature type="transmembrane region" description="Helical" evidence="1">
    <location>
        <begin position="68"/>
        <end position="86"/>
    </location>
</feature>
<sequence length="132" mass="15386">MLLFIRTQIVAILLGIGWVFLLNILAFLNHPDRLIEQITPIKYGLVILTGVFYFLFMKNYTGRRWPALPLIFIPYVFVYHPLFPIIQRYMKIGSKGHLMNVESFILNTSHLFLFVVLVAIVLSIMFSRKPIS</sequence>
<evidence type="ECO:0000313" key="3">
    <source>
        <dbReference type="Proteomes" id="UP001518925"/>
    </source>
</evidence>
<comment type="caution">
    <text evidence="2">The sequence shown here is derived from an EMBL/GenBank/DDBJ whole genome shotgun (WGS) entry which is preliminary data.</text>
</comment>
<dbReference type="Proteomes" id="UP001518925">
    <property type="component" value="Unassembled WGS sequence"/>
</dbReference>
<keyword evidence="1" id="KW-0812">Transmembrane</keyword>
<evidence type="ECO:0008006" key="4">
    <source>
        <dbReference type="Google" id="ProtNLM"/>
    </source>
</evidence>
<proteinExistence type="predicted"/>
<dbReference type="EMBL" id="JAFELM010000043">
    <property type="protein sequence ID" value="MBM6619635.1"/>
    <property type="molecule type" value="Genomic_DNA"/>
</dbReference>
<feature type="transmembrane region" description="Helical" evidence="1">
    <location>
        <begin position="40"/>
        <end position="56"/>
    </location>
</feature>
<name>A0ABS2DNI1_9BACI</name>
<gene>
    <name evidence="2" type="ORF">JR050_18385</name>
</gene>
<organism evidence="2 3">
    <name type="scientific">Bacillus suaedaesalsae</name>
    <dbReference type="NCBI Taxonomy" id="2810349"/>
    <lineage>
        <taxon>Bacteria</taxon>
        <taxon>Bacillati</taxon>
        <taxon>Bacillota</taxon>
        <taxon>Bacilli</taxon>
        <taxon>Bacillales</taxon>
        <taxon>Bacillaceae</taxon>
        <taxon>Bacillus</taxon>
    </lineage>
</organism>
<keyword evidence="1" id="KW-0472">Membrane</keyword>
<feature type="transmembrane region" description="Helical" evidence="1">
    <location>
        <begin position="106"/>
        <end position="126"/>
    </location>
</feature>
<protein>
    <recommendedName>
        <fullName evidence="4">VanZ-like domain-containing protein</fullName>
    </recommendedName>
</protein>
<keyword evidence="3" id="KW-1185">Reference proteome</keyword>
<evidence type="ECO:0000313" key="2">
    <source>
        <dbReference type="EMBL" id="MBM6619635.1"/>
    </source>
</evidence>
<reference evidence="2 3" key="1">
    <citation type="submission" date="2021-02" db="EMBL/GenBank/DDBJ databases">
        <title>Bacillus sp. RD4P76, an endophyte from a halophyte.</title>
        <authorList>
            <person name="Sun J.-Q."/>
        </authorList>
    </citation>
    <scope>NUCLEOTIDE SEQUENCE [LARGE SCALE GENOMIC DNA]</scope>
    <source>
        <strain evidence="2 3">RD4P76</strain>
    </source>
</reference>
<dbReference type="RefSeq" id="WP_204205104.1">
    <property type="nucleotide sequence ID" value="NZ_JAFELM010000043.1"/>
</dbReference>
<accession>A0ABS2DNI1</accession>
<feature type="transmembrane region" description="Helical" evidence="1">
    <location>
        <begin position="9"/>
        <end position="28"/>
    </location>
</feature>
<evidence type="ECO:0000256" key="1">
    <source>
        <dbReference type="SAM" id="Phobius"/>
    </source>
</evidence>
<keyword evidence="1" id="KW-1133">Transmembrane helix</keyword>